<evidence type="ECO:0000313" key="1">
    <source>
        <dbReference type="EMBL" id="EEQ55406.1"/>
    </source>
</evidence>
<organism evidence="1">
    <name type="scientific">Bifidobacterium longum subsp. infantis CCUG 52486</name>
    <dbReference type="NCBI Taxonomy" id="537937"/>
    <lineage>
        <taxon>Bacteria</taxon>
        <taxon>Bacillati</taxon>
        <taxon>Actinomycetota</taxon>
        <taxon>Actinomycetes</taxon>
        <taxon>Bifidobacteriales</taxon>
        <taxon>Bifidobacteriaceae</taxon>
        <taxon>Bifidobacterium</taxon>
    </lineage>
</organism>
<gene>
    <name evidence="1" type="ORF">BLIG_01730</name>
</gene>
<protein>
    <submittedName>
        <fullName evidence="1">Uncharacterized protein</fullName>
    </submittedName>
</protein>
<dbReference type="Proteomes" id="UP000005084">
    <property type="component" value="Unassembled WGS sequence"/>
</dbReference>
<accession>C5EBL2</accession>
<name>C5EBL2_BIFLI</name>
<reference evidence="1" key="1">
    <citation type="submission" date="2008-08" db="EMBL/GenBank/DDBJ databases">
        <title>Annotation of Bifidobacterium longum subsp. infantis CCUG 52486.</title>
        <authorList>
            <consortium name="The Broad Institute Genome Sequencing Platform"/>
            <person name="Gougoulias C."/>
            <person name="Tuohy K.M."/>
            <person name="Gibson G.R."/>
            <person name="Ward D."/>
            <person name="Mehta T."/>
            <person name="Young S."/>
            <person name="Jaffe D."/>
            <person name="Gnerre S."/>
            <person name="Berlin A."/>
            <person name="Heiman D."/>
            <person name="Hepburn T."/>
            <person name="Shea T."/>
            <person name="Sykes S."/>
            <person name="Alvarado L."/>
            <person name="Kodira C."/>
            <person name="Borodovsky M."/>
            <person name="Lander E."/>
            <person name="Galagan J."/>
            <person name="Nusbaum C."/>
            <person name="Birren B."/>
        </authorList>
    </citation>
    <scope>NUCLEOTIDE SEQUENCE [LARGE SCALE GENOMIC DNA]</scope>
    <source>
        <strain evidence="1">CCUG 52486</strain>
    </source>
</reference>
<dbReference type="EMBL" id="DS990240">
    <property type="protein sequence ID" value="EEQ55406.1"/>
    <property type="molecule type" value="Genomic_DNA"/>
</dbReference>
<sequence>MPLPFAHLPLHEPLTPNINVHAFANTSVRYSMSSVLPLANAGRYTKAEVRSCYQSKRTSACYVSNSRENREQTDG</sequence>
<dbReference type="HOGENOM" id="CLU_2663724_0_0_11"/>
<dbReference type="AlphaFoldDB" id="C5EBL2"/>
<proteinExistence type="predicted"/>